<dbReference type="EMBL" id="CAJZAG010000017">
    <property type="protein sequence ID" value="CAG9186246.1"/>
    <property type="molecule type" value="Genomic_DNA"/>
</dbReference>
<accession>A0ABM8Y0K1</accession>
<dbReference type="InterPro" id="IPR050739">
    <property type="entry name" value="MFP"/>
</dbReference>
<reference evidence="4 5" key="1">
    <citation type="submission" date="2021-08" db="EMBL/GenBank/DDBJ databases">
        <authorList>
            <person name="Peeters C."/>
        </authorList>
    </citation>
    <scope>NUCLEOTIDE SEQUENCE [LARGE SCALE GENOMIC DNA]</scope>
    <source>
        <strain evidence="4 5">LMG 32289</strain>
    </source>
</reference>
<protein>
    <submittedName>
        <fullName evidence="4">Colistin resistance protein EmrA</fullName>
    </submittedName>
</protein>
<name>A0ABM8Y0K1_9BURK</name>
<dbReference type="RefSeq" id="WP_223995474.1">
    <property type="nucleotide sequence ID" value="NZ_CAJZAG010000017.1"/>
</dbReference>
<proteinExistence type="predicted"/>
<feature type="coiled-coil region" evidence="1">
    <location>
        <begin position="174"/>
        <end position="208"/>
    </location>
</feature>
<dbReference type="InterPro" id="IPR058625">
    <property type="entry name" value="MdtA-like_BSH"/>
</dbReference>
<sequence>MTLPRPAKIAASVVISCAIGATAYLYFRDAGRASTQTTTDAYVRADTTFVAPRVAGQIAQVLVEDNQTVRQGQLLAVIDDRDFVVAVASATADVDNARADILRLKASLQQQGSTIKQSIATISADDAAINFAEADAKRYANLAQDGSGTVQERQQSQSQLQVAIARRTEHTAARDAAQHQIGVLEAQEKQAEARLEKAVAALAAAKLNLSYTKITAPIDGTVGQRTLRVGGYVHIGAPLLAVVPLGQAYIEANFRETQLERVRPGQVVTITVDMLPGLELRGHVESVAPASGIAFSPIAPDNATGNFTKVVQRLPVKINIDSGQDAARSLRIGMSVVPTVHVKS</sequence>
<evidence type="ECO:0000259" key="2">
    <source>
        <dbReference type="Pfam" id="PF25917"/>
    </source>
</evidence>
<dbReference type="Gene3D" id="2.40.30.170">
    <property type="match status" value="1"/>
</dbReference>
<feature type="domain" description="p-hydroxybenzoic acid efflux pump subunit AaeA-like beta-barrel" evidence="3">
    <location>
        <begin position="249"/>
        <end position="335"/>
    </location>
</feature>
<keyword evidence="1" id="KW-0175">Coiled coil</keyword>
<evidence type="ECO:0000259" key="3">
    <source>
        <dbReference type="Pfam" id="PF25963"/>
    </source>
</evidence>
<dbReference type="Gene3D" id="2.40.50.100">
    <property type="match status" value="1"/>
</dbReference>
<dbReference type="Pfam" id="PF25917">
    <property type="entry name" value="BSH_RND"/>
    <property type="match status" value="1"/>
</dbReference>
<comment type="caution">
    <text evidence="4">The sequence shown here is derived from an EMBL/GenBank/DDBJ whole genome shotgun (WGS) entry which is preliminary data.</text>
</comment>
<evidence type="ECO:0000256" key="1">
    <source>
        <dbReference type="SAM" id="Coils"/>
    </source>
</evidence>
<dbReference type="InterPro" id="IPR058634">
    <property type="entry name" value="AaeA-lik-b-barrel"/>
</dbReference>
<dbReference type="SUPFAM" id="SSF111369">
    <property type="entry name" value="HlyD-like secretion proteins"/>
    <property type="match status" value="1"/>
</dbReference>
<organism evidence="4 5">
    <name type="scientific">Cupriavidus pampae</name>
    <dbReference type="NCBI Taxonomy" id="659251"/>
    <lineage>
        <taxon>Bacteria</taxon>
        <taxon>Pseudomonadati</taxon>
        <taxon>Pseudomonadota</taxon>
        <taxon>Betaproteobacteria</taxon>
        <taxon>Burkholderiales</taxon>
        <taxon>Burkholderiaceae</taxon>
        <taxon>Cupriavidus</taxon>
    </lineage>
</organism>
<dbReference type="Pfam" id="PF25963">
    <property type="entry name" value="Beta-barrel_AAEA"/>
    <property type="match status" value="1"/>
</dbReference>
<dbReference type="Gene3D" id="1.10.287.470">
    <property type="entry name" value="Helix hairpin bin"/>
    <property type="match status" value="1"/>
</dbReference>
<feature type="domain" description="Multidrug resistance protein MdtA-like barrel-sandwich hybrid" evidence="2">
    <location>
        <begin position="50"/>
        <end position="243"/>
    </location>
</feature>
<dbReference type="Proteomes" id="UP000706525">
    <property type="component" value="Unassembled WGS sequence"/>
</dbReference>
<dbReference type="PANTHER" id="PTHR30386:SF24">
    <property type="entry name" value="MULTIDRUG RESISTANCE EFFLUX PUMP"/>
    <property type="match status" value="1"/>
</dbReference>
<gene>
    <name evidence="4" type="primary">emrA_9</name>
    <name evidence="4" type="ORF">LMG32289_06334</name>
</gene>
<evidence type="ECO:0000313" key="4">
    <source>
        <dbReference type="EMBL" id="CAG9186246.1"/>
    </source>
</evidence>
<dbReference type="PANTHER" id="PTHR30386">
    <property type="entry name" value="MEMBRANE FUSION SUBUNIT OF EMRAB-TOLC MULTIDRUG EFFLUX PUMP"/>
    <property type="match status" value="1"/>
</dbReference>
<keyword evidence="5" id="KW-1185">Reference proteome</keyword>
<evidence type="ECO:0000313" key="5">
    <source>
        <dbReference type="Proteomes" id="UP000706525"/>
    </source>
</evidence>